<dbReference type="SUPFAM" id="SSF53850">
    <property type="entry name" value="Periplasmic binding protein-like II"/>
    <property type="match status" value="1"/>
</dbReference>
<accession>A0ABZ2KY73</accession>
<dbReference type="PANTHER" id="PTHR43649">
    <property type="entry name" value="ARABINOSE-BINDING PROTEIN-RELATED"/>
    <property type="match status" value="1"/>
</dbReference>
<protein>
    <submittedName>
        <fullName evidence="3">ABC transporter substrate-binding protein</fullName>
    </submittedName>
</protein>
<dbReference type="CDD" id="cd14748">
    <property type="entry name" value="PBP2_UgpB"/>
    <property type="match status" value="1"/>
</dbReference>
<dbReference type="Pfam" id="PF13416">
    <property type="entry name" value="SBP_bac_8"/>
    <property type="match status" value="1"/>
</dbReference>
<dbReference type="Proteomes" id="UP001374803">
    <property type="component" value="Chromosome"/>
</dbReference>
<reference evidence="3" key="1">
    <citation type="submission" date="2021-12" db="EMBL/GenBank/DDBJ databases">
        <title>Discovery of the Pendulisporaceae a myxobacterial family with distinct sporulation behavior and unique specialized metabolism.</title>
        <authorList>
            <person name="Garcia R."/>
            <person name="Popoff A."/>
            <person name="Bader C.D."/>
            <person name="Loehr J."/>
            <person name="Walesch S."/>
            <person name="Walt C."/>
            <person name="Boldt J."/>
            <person name="Bunk B."/>
            <person name="Haeckl F.J.F.P.J."/>
            <person name="Gunesch A.P."/>
            <person name="Birkelbach J."/>
            <person name="Nuebel U."/>
            <person name="Pietschmann T."/>
            <person name="Bach T."/>
            <person name="Mueller R."/>
        </authorList>
    </citation>
    <scope>NUCLEOTIDE SEQUENCE</scope>
    <source>
        <strain evidence="3">MSr11367</strain>
    </source>
</reference>
<proteinExistence type="inferred from homology"/>
<dbReference type="EMBL" id="CP089983">
    <property type="protein sequence ID" value="WXB01920.1"/>
    <property type="molecule type" value="Genomic_DNA"/>
</dbReference>
<dbReference type="Gene3D" id="3.40.190.10">
    <property type="entry name" value="Periplasmic binding protein-like II"/>
    <property type="match status" value="2"/>
</dbReference>
<gene>
    <name evidence="3" type="ORF">LVJ94_34010</name>
</gene>
<dbReference type="InterPro" id="IPR006059">
    <property type="entry name" value="SBP"/>
</dbReference>
<evidence type="ECO:0000256" key="2">
    <source>
        <dbReference type="ARBA" id="ARBA00008520"/>
    </source>
</evidence>
<comment type="similarity">
    <text evidence="2">Belongs to the bacterial solute-binding protein 1 family.</text>
</comment>
<keyword evidence="4" id="KW-1185">Reference proteome</keyword>
<dbReference type="InterPro" id="IPR050490">
    <property type="entry name" value="Bact_solute-bd_prot1"/>
</dbReference>
<sequence length="429" mass="48006">MRRRAFLQALSVLPSAGAAWGCRREPARKDGRTIATLWFSYGGKNREVLLDLVKRFNESQPSVRVEATFQGDYFEALAKLRTALAAKVAPTFSHVVGEVVPYLAEAQVLEPLDGYEGAEAIAFVPALAQSGAYLRERTGSSRSLVAIPFNRSTPIMYLNGSILEKEGLKAPRTWDELREAARALTRRGEGARWGYEVPISWWFWVAMVGQAGGTLMGDDGDPTLGGEAGEKALAFWQRLVHEDKVMRPPPGRDYNAWQATNQDFLAGKAAITWTSTAFLRYLEENARFPVVAANLPYDVRPAVPTGGTFFTVLRQAPREEKEAAWSFLRWMCGAEQTIEWATRTGYLPVTEPAVQRLRETGYYAKHPNDEIALSQLAHVEPWPWATELFRIQRDVVEPRLERAVFDGTNARSVMSEARAVARARVVRSR</sequence>
<dbReference type="RefSeq" id="WP_394831540.1">
    <property type="nucleotide sequence ID" value="NZ_CP089929.1"/>
</dbReference>
<organism evidence="3 4">
    <name type="scientific">Pendulispora rubella</name>
    <dbReference type="NCBI Taxonomy" id="2741070"/>
    <lineage>
        <taxon>Bacteria</taxon>
        <taxon>Pseudomonadati</taxon>
        <taxon>Myxococcota</taxon>
        <taxon>Myxococcia</taxon>
        <taxon>Myxococcales</taxon>
        <taxon>Sorangiineae</taxon>
        <taxon>Pendulisporaceae</taxon>
        <taxon>Pendulispora</taxon>
    </lineage>
</organism>
<evidence type="ECO:0000313" key="4">
    <source>
        <dbReference type="Proteomes" id="UP001374803"/>
    </source>
</evidence>
<comment type="subcellular location">
    <subcellularLocation>
        <location evidence="1">Periplasm</location>
    </subcellularLocation>
</comment>
<dbReference type="PANTHER" id="PTHR43649:SF30">
    <property type="entry name" value="ABC TRANSPORTER SUBSTRATE-BINDING PROTEIN"/>
    <property type="match status" value="1"/>
</dbReference>
<evidence type="ECO:0000256" key="1">
    <source>
        <dbReference type="ARBA" id="ARBA00004418"/>
    </source>
</evidence>
<name>A0ABZ2KY73_9BACT</name>
<evidence type="ECO:0000313" key="3">
    <source>
        <dbReference type="EMBL" id="WXB01920.1"/>
    </source>
</evidence>